<protein>
    <recommendedName>
        <fullName evidence="4">Cytochrome c</fullName>
    </recommendedName>
</protein>
<dbReference type="Proteomes" id="UP000327424">
    <property type="component" value="Chromosome"/>
</dbReference>
<dbReference type="KEGG" id="mmaa:FR932_14905"/>
<dbReference type="GO" id="GO:0009055">
    <property type="term" value="F:electron transfer activity"/>
    <property type="evidence" value="ECO:0007669"/>
    <property type="project" value="InterPro"/>
</dbReference>
<dbReference type="OrthoDB" id="9796421at2"/>
<proteinExistence type="predicted"/>
<evidence type="ECO:0008006" key="4">
    <source>
        <dbReference type="Google" id="ProtNLM"/>
    </source>
</evidence>
<evidence type="ECO:0000313" key="2">
    <source>
        <dbReference type="EMBL" id="QFI39051.1"/>
    </source>
</evidence>
<feature type="chain" id="PRO_5023869565" description="Cytochrome c" evidence="1">
    <location>
        <begin position="21"/>
        <end position="109"/>
    </location>
</feature>
<evidence type="ECO:0000313" key="3">
    <source>
        <dbReference type="Proteomes" id="UP000327424"/>
    </source>
</evidence>
<dbReference type="Gene3D" id="1.10.760.10">
    <property type="entry name" value="Cytochrome c-like domain"/>
    <property type="match status" value="1"/>
</dbReference>
<dbReference type="GO" id="GO:0020037">
    <property type="term" value="F:heme binding"/>
    <property type="evidence" value="ECO:0007669"/>
    <property type="project" value="InterPro"/>
</dbReference>
<feature type="signal peptide" evidence="1">
    <location>
        <begin position="1"/>
        <end position="20"/>
    </location>
</feature>
<name>A0A5J6WP03_MORMI</name>
<organism evidence="2 3">
    <name type="scientific">Moritella marina ATCC 15381</name>
    <dbReference type="NCBI Taxonomy" id="1202962"/>
    <lineage>
        <taxon>Bacteria</taxon>
        <taxon>Pseudomonadati</taxon>
        <taxon>Pseudomonadota</taxon>
        <taxon>Gammaproteobacteria</taxon>
        <taxon>Alteromonadales</taxon>
        <taxon>Moritellaceae</taxon>
        <taxon>Moritella</taxon>
    </lineage>
</organism>
<reference evidence="2 3" key="1">
    <citation type="submission" date="2019-09" db="EMBL/GenBank/DDBJ databases">
        <title>Hybrid Assembly of the complete Genome of the Deep-Sea Bacterium Moritella marina from long Nanopore and Illumina reads.</title>
        <authorList>
            <person name="Magin S."/>
            <person name="Georgoulis A."/>
            <person name="Papadimitriou K."/>
            <person name="Iliakis G."/>
            <person name="Vorgias C.E."/>
        </authorList>
    </citation>
    <scope>NUCLEOTIDE SEQUENCE [LARGE SCALE GENOMIC DNA]</scope>
    <source>
        <strain evidence="2 3">MP-1</strain>
    </source>
</reference>
<dbReference type="AlphaFoldDB" id="A0A5J6WP03"/>
<dbReference type="SUPFAM" id="SSF46626">
    <property type="entry name" value="Cytochrome c"/>
    <property type="match status" value="1"/>
</dbReference>
<dbReference type="RefSeq" id="WP_019441702.1">
    <property type="nucleotide sequence ID" value="NZ_ALOE01000020.1"/>
</dbReference>
<keyword evidence="1" id="KW-0732">Signal</keyword>
<dbReference type="EMBL" id="CP044399">
    <property type="protein sequence ID" value="QFI39051.1"/>
    <property type="molecule type" value="Genomic_DNA"/>
</dbReference>
<keyword evidence="3" id="KW-1185">Reference proteome</keyword>
<gene>
    <name evidence="2" type="ORF">FR932_14905</name>
</gene>
<sequence length="109" mass="12509">MIKKIAFTAALVFGSATAMASDADIIKPNLVNGQQLSQRCLACHNESRLEEFNYFPYLEGQKYKYIVRQLNNFKLGLRKSPFMEGEVAYLSRQDMVDVAYFFSVQPKKQ</sequence>
<evidence type="ECO:0000256" key="1">
    <source>
        <dbReference type="SAM" id="SignalP"/>
    </source>
</evidence>
<accession>A0A5J6WP03</accession>
<dbReference type="InterPro" id="IPR036909">
    <property type="entry name" value="Cyt_c-like_dom_sf"/>
</dbReference>